<dbReference type="Proteomes" id="UP001152888">
    <property type="component" value="Unassembled WGS sequence"/>
</dbReference>
<evidence type="ECO:0000256" key="1">
    <source>
        <dbReference type="SAM" id="MobiDB-lite"/>
    </source>
</evidence>
<name>A0A9P0L2U4_ACAOB</name>
<sequence length="125" mass="14836">MEYPTNGQREHGGNVNLHSSLQTASDPMKDCYSNDIESPEMFSLRLRFICDRLYYKYKVLKRLFNTISKIIFNNTYFYSYMFLLPNERDHVTTPTKYRYKGFDVTYQVVIKKDGNIFNITINATL</sequence>
<protein>
    <submittedName>
        <fullName evidence="2">Uncharacterized protein</fullName>
    </submittedName>
</protein>
<feature type="region of interest" description="Disordered" evidence="1">
    <location>
        <begin position="1"/>
        <end position="21"/>
    </location>
</feature>
<evidence type="ECO:0000313" key="3">
    <source>
        <dbReference type="Proteomes" id="UP001152888"/>
    </source>
</evidence>
<reference evidence="2" key="1">
    <citation type="submission" date="2022-03" db="EMBL/GenBank/DDBJ databases">
        <authorList>
            <person name="Sayadi A."/>
        </authorList>
    </citation>
    <scope>NUCLEOTIDE SEQUENCE</scope>
</reference>
<proteinExistence type="predicted"/>
<accession>A0A9P0L2U4</accession>
<keyword evidence="3" id="KW-1185">Reference proteome</keyword>
<gene>
    <name evidence="2" type="ORF">ACAOBT_LOCUS19115</name>
</gene>
<organism evidence="2 3">
    <name type="scientific">Acanthoscelides obtectus</name>
    <name type="common">Bean weevil</name>
    <name type="synonym">Bruchus obtectus</name>
    <dbReference type="NCBI Taxonomy" id="200917"/>
    <lineage>
        <taxon>Eukaryota</taxon>
        <taxon>Metazoa</taxon>
        <taxon>Ecdysozoa</taxon>
        <taxon>Arthropoda</taxon>
        <taxon>Hexapoda</taxon>
        <taxon>Insecta</taxon>
        <taxon>Pterygota</taxon>
        <taxon>Neoptera</taxon>
        <taxon>Endopterygota</taxon>
        <taxon>Coleoptera</taxon>
        <taxon>Polyphaga</taxon>
        <taxon>Cucujiformia</taxon>
        <taxon>Chrysomeloidea</taxon>
        <taxon>Chrysomelidae</taxon>
        <taxon>Bruchinae</taxon>
        <taxon>Bruchini</taxon>
        <taxon>Acanthoscelides</taxon>
    </lineage>
</organism>
<dbReference type="EMBL" id="CAKOFQ010007067">
    <property type="protein sequence ID" value="CAH1989598.1"/>
    <property type="molecule type" value="Genomic_DNA"/>
</dbReference>
<dbReference type="AlphaFoldDB" id="A0A9P0L2U4"/>
<comment type="caution">
    <text evidence="2">The sequence shown here is derived from an EMBL/GenBank/DDBJ whole genome shotgun (WGS) entry which is preliminary data.</text>
</comment>
<evidence type="ECO:0000313" key="2">
    <source>
        <dbReference type="EMBL" id="CAH1989598.1"/>
    </source>
</evidence>
<dbReference type="OrthoDB" id="7615241at2759"/>